<evidence type="ECO:0000256" key="3">
    <source>
        <dbReference type="SAM" id="Phobius"/>
    </source>
</evidence>
<dbReference type="RefSeq" id="WP_379655830.1">
    <property type="nucleotide sequence ID" value="NZ_JBHTKN010000002.1"/>
</dbReference>
<evidence type="ECO:0008006" key="6">
    <source>
        <dbReference type="Google" id="ProtNLM"/>
    </source>
</evidence>
<accession>A0ABW3LWE0</accession>
<feature type="coiled-coil region" evidence="1">
    <location>
        <begin position="37"/>
        <end position="71"/>
    </location>
</feature>
<keyword evidence="1" id="KW-0175">Coiled coil</keyword>
<feature type="region of interest" description="Disordered" evidence="2">
    <location>
        <begin position="240"/>
        <end position="262"/>
    </location>
</feature>
<evidence type="ECO:0000256" key="2">
    <source>
        <dbReference type="SAM" id="MobiDB-lite"/>
    </source>
</evidence>
<dbReference type="Proteomes" id="UP001597033">
    <property type="component" value="Unassembled WGS sequence"/>
</dbReference>
<comment type="caution">
    <text evidence="4">The sequence shown here is derived from an EMBL/GenBank/DDBJ whole genome shotgun (WGS) entry which is preliminary data.</text>
</comment>
<dbReference type="EMBL" id="JBHTKN010000002">
    <property type="protein sequence ID" value="MFD1041599.1"/>
    <property type="molecule type" value="Genomic_DNA"/>
</dbReference>
<name>A0ABW3LWE0_9GAMM</name>
<evidence type="ECO:0000256" key="1">
    <source>
        <dbReference type="SAM" id="Coils"/>
    </source>
</evidence>
<organism evidence="4 5">
    <name type="scientific">Pseudoxanthomonas kaohsiungensis</name>
    <dbReference type="NCBI Taxonomy" id="283923"/>
    <lineage>
        <taxon>Bacteria</taxon>
        <taxon>Pseudomonadati</taxon>
        <taxon>Pseudomonadota</taxon>
        <taxon>Gammaproteobacteria</taxon>
        <taxon>Lysobacterales</taxon>
        <taxon>Lysobacteraceae</taxon>
        <taxon>Pseudoxanthomonas</taxon>
    </lineage>
</organism>
<keyword evidence="3" id="KW-1133">Transmembrane helix</keyword>
<proteinExistence type="predicted"/>
<keyword evidence="3" id="KW-0472">Membrane</keyword>
<reference evidence="5" key="1">
    <citation type="journal article" date="2019" name="Int. J. Syst. Evol. Microbiol.">
        <title>The Global Catalogue of Microorganisms (GCM) 10K type strain sequencing project: providing services to taxonomists for standard genome sequencing and annotation.</title>
        <authorList>
            <consortium name="The Broad Institute Genomics Platform"/>
            <consortium name="The Broad Institute Genome Sequencing Center for Infectious Disease"/>
            <person name="Wu L."/>
            <person name="Ma J."/>
        </authorList>
    </citation>
    <scope>NUCLEOTIDE SEQUENCE [LARGE SCALE GENOMIC DNA]</scope>
    <source>
        <strain evidence="5">CCUG 55854</strain>
    </source>
</reference>
<feature type="transmembrane region" description="Helical" evidence="3">
    <location>
        <begin position="6"/>
        <end position="26"/>
    </location>
</feature>
<protein>
    <recommendedName>
        <fullName evidence="6">Secreted protein</fullName>
    </recommendedName>
</protein>
<sequence>MGTFPIILMTVLGGWAMLATVLALVWGGRLRRERLDHEAAQQHNARYRAAVRRLEERAATTAAQFEALERDYLALKRSVDADAGAQAREQGQPAAGRAFPMVVVDSLDLSAEIGLLFEHVARVAAAIRGYSAFTRGHHGPEPAKARYDLLWLSDCLHTFDRVGRALAGGNQQALAAACEELLSMYDMYPRDGSGYDSRDTFRRLAERVPLGAVTEAMRSIALKVASAPDAGATGIRHVEPERPQAAAPVPPATAVPVAAGAA</sequence>
<evidence type="ECO:0000313" key="5">
    <source>
        <dbReference type="Proteomes" id="UP001597033"/>
    </source>
</evidence>
<gene>
    <name evidence="4" type="ORF">ACFQ2N_04455</name>
</gene>
<keyword evidence="5" id="KW-1185">Reference proteome</keyword>
<evidence type="ECO:0000313" key="4">
    <source>
        <dbReference type="EMBL" id="MFD1041599.1"/>
    </source>
</evidence>
<keyword evidence="3" id="KW-0812">Transmembrane</keyword>